<keyword evidence="1" id="KW-0540">Nuclease</keyword>
<dbReference type="Proteomes" id="UP000827626">
    <property type="component" value="Segment"/>
</dbReference>
<gene>
    <name evidence="1" type="ORF">SARAHDANIELLE_100</name>
</gene>
<keyword evidence="1" id="KW-0255">Endonuclease</keyword>
<evidence type="ECO:0000313" key="2">
    <source>
        <dbReference type="Proteomes" id="UP000827626"/>
    </source>
</evidence>
<sequence length="159" mass="18269">MKVCLHPDCNKPIKNSRKYCSLSCAAKHSNILRTQNKRTCQFRGCTNLVNSYENYCEKCAAIIAKERKQLGIKFPPLKNTPRQKLKLQAVKYKGGKCEICGYDTCQTALEFHHLDPNEKDFAISKKSTTFDKIKPELDKCIMVCSNCHKEIHEAQRIKN</sequence>
<protein>
    <submittedName>
        <fullName evidence="1">HNH endonuclease</fullName>
    </submittedName>
</protein>
<evidence type="ECO:0000313" key="1">
    <source>
        <dbReference type="EMBL" id="QYA57519.1"/>
    </source>
</evidence>
<proteinExistence type="predicted"/>
<reference evidence="1" key="1">
    <citation type="submission" date="2021-03" db="EMBL/GenBank/DDBJ databases">
        <authorList>
            <person name="Thompson D.W."/>
            <person name="Brown H.M.F."/>
            <person name="Thompson S.D."/>
            <person name="Grose J.H."/>
        </authorList>
    </citation>
    <scope>NUCLEOTIDE SEQUENCE</scope>
</reference>
<dbReference type="GO" id="GO:0004519">
    <property type="term" value="F:endonuclease activity"/>
    <property type="evidence" value="ECO:0007669"/>
    <property type="project" value="UniProtKB-KW"/>
</dbReference>
<dbReference type="EMBL" id="MW749010">
    <property type="protein sequence ID" value="QYA57519.1"/>
    <property type="molecule type" value="Genomic_DNA"/>
</dbReference>
<organism evidence="1 2">
    <name type="scientific">Hafnia phage vB_HpaM_SarahDanielle</name>
    <dbReference type="NCBI Taxonomy" id="2836113"/>
    <lineage>
        <taxon>Viruses</taxon>
        <taxon>Duplodnaviria</taxon>
        <taxon>Heunggongvirae</taxon>
        <taxon>Uroviricota</taxon>
        <taxon>Caudoviricetes</taxon>
        <taxon>Andersonviridae</taxon>
        <taxon>Andersonviridae incertae sedis</taxon>
        <taxon>Daniellevirus</taxon>
        <taxon>Daniellevirus danielle</taxon>
    </lineage>
</organism>
<keyword evidence="2" id="KW-1185">Reference proteome</keyword>
<name>A0AAE7W9H6_9CAUD</name>
<keyword evidence="1" id="KW-0378">Hydrolase</keyword>
<accession>A0AAE7W9H6</accession>